<protein>
    <submittedName>
        <fullName evidence="2">Uncharacterized protein</fullName>
    </submittedName>
</protein>
<dbReference type="PANTHER" id="PTHR37535:SF4">
    <property type="entry name" value="FLUG DOMAIN-CONTAINING PROTEIN"/>
    <property type="match status" value="1"/>
</dbReference>
<reference evidence="2 3" key="1">
    <citation type="submission" date="2015-10" db="EMBL/GenBank/DDBJ databases">
        <title>Full genome of DAOMC 229536 Phialocephala scopiformis, a fungal endophyte of spruce producing the potent anti-insectan compound rugulosin.</title>
        <authorList>
            <consortium name="DOE Joint Genome Institute"/>
            <person name="Walker A.K."/>
            <person name="Frasz S.L."/>
            <person name="Seifert K.A."/>
            <person name="Miller J.D."/>
            <person name="Mondo S.J."/>
            <person name="Labutti K."/>
            <person name="Lipzen A."/>
            <person name="Dockter R."/>
            <person name="Kennedy M."/>
            <person name="Grigoriev I.V."/>
            <person name="Spatafora J.W."/>
        </authorList>
    </citation>
    <scope>NUCLEOTIDE SEQUENCE [LARGE SCALE GENOMIC DNA]</scope>
    <source>
        <strain evidence="2 3">CBS 120377</strain>
    </source>
</reference>
<dbReference type="Proteomes" id="UP000070700">
    <property type="component" value="Unassembled WGS sequence"/>
</dbReference>
<evidence type="ECO:0000313" key="3">
    <source>
        <dbReference type="Proteomes" id="UP000070700"/>
    </source>
</evidence>
<keyword evidence="3" id="KW-1185">Reference proteome</keyword>
<gene>
    <name evidence="2" type="ORF">LY89DRAFT_678904</name>
</gene>
<organism evidence="2 3">
    <name type="scientific">Mollisia scopiformis</name>
    <name type="common">Conifer needle endophyte fungus</name>
    <name type="synonym">Phialocephala scopiformis</name>
    <dbReference type="NCBI Taxonomy" id="149040"/>
    <lineage>
        <taxon>Eukaryota</taxon>
        <taxon>Fungi</taxon>
        <taxon>Dikarya</taxon>
        <taxon>Ascomycota</taxon>
        <taxon>Pezizomycotina</taxon>
        <taxon>Leotiomycetes</taxon>
        <taxon>Helotiales</taxon>
        <taxon>Mollisiaceae</taxon>
        <taxon>Mollisia</taxon>
    </lineage>
</organism>
<dbReference type="PANTHER" id="PTHR37535">
    <property type="entry name" value="FLUG DOMAIN PROTEIN"/>
    <property type="match status" value="1"/>
</dbReference>
<feature type="region of interest" description="Disordered" evidence="1">
    <location>
        <begin position="69"/>
        <end position="141"/>
    </location>
</feature>
<dbReference type="InParanoid" id="A0A132B1U3"/>
<name>A0A132B1U3_MOLSC</name>
<dbReference type="GeneID" id="28823504"/>
<evidence type="ECO:0000313" key="2">
    <source>
        <dbReference type="EMBL" id="KUJ06358.1"/>
    </source>
</evidence>
<sequence length="141" mass="15466">MTYSTYAFYLGRLGKDTGLEDKLISYCFRRGTANAVNGVALEADAPLESDISDDGLTRAFTHMSIRCNPGAPKEVPREVMDPLLAADPEIVNTRKPNSSSPRSRASSQKLVALMSTKPQGISKSRREETTRTKRSKKQLGS</sequence>
<dbReference type="KEGG" id="psco:LY89DRAFT_678904"/>
<dbReference type="Pfam" id="PF11917">
    <property type="entry name" value="DUF3435"/>
    <property type="match status" value="1"/>
</dbReference>
<dbReference type="AlphaFoldDB" id="A0A132B1U3"/>
<accession>A0A132B1U3</accession>
<feature type="compositionally biased region" description="Low complexity" evidence="1">
    <location>
        <begin position="98"/>
        <end position="107"/>
    </location>
</feature>
<dbReference type="STRING" id="149040.A0A132B1U3"/>
<proteinExistence type="predicted"/>
<evidence type="ECO:0000256" key="1">
    <source>
        <dbReference type="SAM" id="MobiDB-lite"/>
    </source>
</evidence>
<dbReference type="EMBL" id="KQ947448">
    <property type="protein sequence ID" value="KUJ06358.1"/>
    <property type="molecule type" value="Genomic_DNA"/>
</dbReference>
<dbReference type="InterPro" id="IPR021842">
    <property type="entry name" value="DUF3435"/>
</dbReference>
<feature type="compositionally biased region" description="Basic residues" evidence="1">
    <location>
        <begin position="132"/>
        <end position="141"/>
    </location>
</feature>
<dbReference type="OrthoDB" id="4485682at2759"/>
<dbReference type="RefSeq" id="XP_018060713.1">
    <property type="nucleotide sequence ID" value="XM_018213778.1"/>
</dbReference>